<keyword evidence="1" id="KW-0540">Nuclease</keyword>
<reference evidence="3 4" key="1">
    <citation type="submission" date="2015-02" db="EMBL/GenBank/DDBJ databases">
        <title>Complete genome sequences of Edwardsiella bacteriophages, PEi20 and PEi26.</title>
        <authorList>
            <person name="Yasuike M."/>
            <person name="Nishiki I."/>
            <person name="Iwasaki Y."/>
            <person name="Nakamura Y."/>
            <person name="Fujiwara A."/>
            <person name="Hassan E.S."/>
            <person name="Mahmoud M.M."/>
            <person name="Kawato Y."/>
            <person name="Nagai S."/>
            <person name="Kobayashi T."/>
            <person name="Ototake M."/>
            <person name="Nakai T."/>
        </authorList>
    </citation>
    <scope>NUCLEOTIDE SEQUENCE [LARGE SCALE GENOMIC DNA]</scope>
</reference>
<feature type="active site" evidence="1">
    <location>
        <position position="68"/>
    </location>
</feature>
<feature type="domain" description="TnsA endonuclease N-terminal" evidence="2">
    <location>
        <begin position="40"/>
        <end position="139"/>
    </location>
</feature>
<dbReference type="EC" id="3.1.-.-" evidence="1"/>
<evidence type="ECO:0000256" key="1">
    <source>
        <dbReference type="HAMAP-Rule" id="MF_04160"/>
    </source>
</evidence>
<evidence type="ECO:0000313" key="4">
    <source>
        <dbReference type="Proteomes" id="UP000225144"/>
    </source>
</evidence>
<name>A0A0B6VRK0_9CAUD</name>
<feature type="active site" evidence="1">
    <location>
        <position position="29"/>
    </location>
</feature>
<evidence type="ECO:0000259" key="2">
    <source>
        <dbReference type="Pfam" id="PF08722"/>
    </source>
</evidence>
<comment type="similarity">
    <text evidence="1">Belongs to the Caudovirales head completion nuclease family.</text>
</comment>
<accession>A0A0B6VRK0</accession>
<dbReference type="Proteomes" id="UP000225144">
    <property type="component" value="Genome"/>
</dbReference>
<feature type="active site" evidence="1">
    <location>
        <position position="84"/>
    </location>
</feature>
<gene>
    <name evidence="3" type="primary">4</name>
</gene>
<dbReference type="EMBL" id="AP014715">
    <property type="protein sequence ID" value="BAQ23119.1"/>
    <property type="molecule type" value="Genomic_DNA"/>
</dbReference>
<dbReference type="InterPro" id="IPR046390">
    <property type="entry name" value="NUCL_HEAD_T4"/>
</dbReference>
<dbReference type="Gene3D" id="3.40.91.30">
    <property type="match status" value="1"/>
</dbReference>
<evidence type="ECO:0000313" key="3">
    <source>
        <dbReference type="EMBL" id="BAQ23119.1"/>
    </source>
</evidence>
<dbReference type="GO" id="GO:0004527">
    <property type="term" value="F:exonuclease activity"/>
    <property type="evidence" value="ECO:0007669"/>
    <property type="project" value="UniProtKB-UniRule"/>
</dbReference>
<keyword evidence="1" id="KW-0269">Exonuclease</keyword>
<proteinExistence type="inferred from homology"/>
<organism evidence="3 4">
    <name type="scientific">Edwardsiella phage PEi26</name>
    <dbReference type="NCBI Taxonomy" id="1608311"/>
    <lineage>
        <taxon>Viruses</taxon>
        <taxon>Duplodnaviria</taxon>
        <taxon>Heunggongvirae</taxon>
        <taxon>Uroviricota</taxon>
        <taxon>Caudoviricetes</taxon>
        <taxon>Pantevenvirales</taxon>
        <taxon>Straboviridae</taxon>
        <taxon>Tevenvirinae</taxon>
        <taxon>Kanagawavirus</taxon>
        <taxon>Kanagawavirus pei20</taxon>
    </lineage>
</organism>
<protein>
    <recommendedName>
        <fullName evidence="1">Head completion nuclease</fullName>
        <ecNumber evidence="1">3.1.-.-</ecNumber>
    </recommendedName>
</protein>
<dbReference type="GO" id="GO:0004519">
    <property type="term" value="F:endonuclease activity"/>
    <property type="evidence" value="ECO:0007669"/>
    <property type="project" value="UniProtKB-UniRule"/>
</dbReference>
<sequence>MAYSGKFVPVNKEKYKGDWKKITYRSSWEQYFMRWLDNHKNVVQWNSEEVVIPYFSNADGKKRRYFMDFWAKFDDGKQFFFEVKPAKETQPPKQPANMTAASKKRFMNEYYTWSVNKDKWTAAQKTADKMGIHFRLITENSLKKLGWKG</sequence>
<dbReference type="Pfam" id="PF08722">
    <property type="entry name" value="Tn7_TnsA-like_N"/>
    <property type="match status" value="1"/>
</dbReference>
<dbReference type="InterPro" id="IPR014833">
    <property type="entry name" value="TnsA_N"/>
</dbReference>
<dbReference type="HAMAP" id="MF_04160">
    <property type="entry name" value="NUCL_HEAD_T4"/>
    <property type="match status" value="1"/>
</dbReference>
<comment type="function">
    <text evidence="1">During phage morphogenesis, plays an essential role in the head-tail joining step. The associated nuclease activity is essential for morphogenesis, possibly by cleaving packaged DNA to enable the joining of heads to tails. Displays both exo- and endonuclease activity.</text>
</comment>
<keyword evidence="1" id="KW-0378">Hydrolase</keyword>
<keyword evidence="1" id="KW-0255">Endonuclease</keyword>